<organism evidence="2 3">
    <name type="scientific">Alkalibacterium subtropicum</name>
    <dbReference type="NCBI Taxonomy" id="753702"/>
    <lineage>
        <taxon>Bacteria</taxon>
        <taxon>Bacillati</taxon>
        <taxon>Bacillota</taxon>
        <taxon>Bacilli</taxon>
        <taxon>Lactobacillales</taxon>
        <taxon>Carnobacteriaceae</taxon>
        <taxon>Alkalibacterium</taxon>
    </lineage>
</organism>
<gene>
    <name evidence="2" type="ORF">SAMN04488102_10322</name>
</gene>
<evidence type="ECO:0000313" key="2">
    <source>
        <dbReference type="EMBL" id="SFC09605.1"/>
    </source>
</evidence>
<proteinExistence type="predicted"/>
<accession>A0A1I1GDR9</accession>
<dbReference type="RefSeq" id="WP_091528768.1">
    <property type="nucleotide sequence ID" value="NZ_FOLT01000003.1"/>
</dbReference>
<reference evidence="3" key="1">
    <citation type="submission" date="2016-10" db="EMBL/GenBank/DDBJ databases">
        <authorList>
            <person name="Varghese N."/>
            <person name="Submissions S."/>
        </authorList>
    </citation>
    <scope>NUCLEOTIDE SEQUENCE [LARGE SCALE GENOMIC DNA]</scope>
    <source>
        <strain evidence="3">DSM 23664</strain>
    </source>
</reference>
<dbReference type="PROSITE" id="PS50965">
    <property type="entry name" value="NERD"/>
    <property type="match status" value="1"/>
</dbReference>
<keyword evidence="3" id="KW-1185">Reference proteome</keyword>
<dbReference type="AlphaFoldDB" id="A0A1I1GDR9"/>
<name>A0A1I1GDR9_9LACT</name>
<dbReference type="STRING" id="753702.SAMN04488102_10322"/>
<feature type="domain" description="NERD" evidence="1">
    <location>
        <begin position="37"/>
        <end position="147"/>
    </location>
</feature>
<dbReference type="Proteomes" id="UP000199612">
    <property type="component" value="Unassembled WGS sequence"/>
</dbReference>
<evidence type="ECO:0000313" key="3">
    <source>
        <dbReference type="Proteomes" id="UP000199612"/>
    </source>
</evidence>
<evidence type="ECO:0000259" key="1">
    <source>
        <dbReference type="PROSITE" id="PS50965"/>
    </source>
</evidence>
<sequence>MILKERTKSVNHLIYESLNSRMTLSSYEKVQYDNQVKGFLGEQVFDDCMKTCQPDGLIIQDLLLSTRDTFYQIDSLLITPNHIYLYEVKNYSGSYHYKDGMIQSEAGYALQDPVAQADRKRAYLYNLLLNHGMQTEVSSHVVFINPDFYIYAFPEQKAVLFSGQLSAHFKNLYQDITAPGHLSTSIADKLIRMHITHYRPTNLPDYSFDQLKKGIVCPNCFSFRHTHSRQTRTCLNCGAQEKISEAIHRSIEEYRLLFPDTPVKKADIYEWCGHDLSKSRIQTVLKTHYCRKQSGLGSYYD</sequence>
<protein>
    <submittedName>
        <fullName evidence="2">Nuclease-related domain-containing protein</fullName>
    </submittedName>
</protein>
<dbReference type="EMBL" id="FOLT01000003">
    <property type="protein sequence ID" value="SFC09605.1"/>
    <property type="molecule type" value="Genomic_DNA"/>
</dbReference>
<dbReference type="InterPro" id="IPR011528">
    <property type="entry name" value="NERD"/>
</dbReference>
<dbReference type="OrthoDB" id="2136191at2"/>
<dbReference type="Pfam" id="PF08378">
    <property type="entry name" value="NERD"/>
    <property type="match status" value="1"/>
</dbReference>